<dbReference type="PROSITE" id="PS50979">
    <property type="entry name" value="BC"/>
    <property type="match status" value="1"/>
</dbReference>
<dbReference type="UniPathway" id="UPA00655">
    <property type="reaction ID" value="UER00711"/>
</dbReference>
<evidence type="ECO:0000256" key="14">
    <source>
        <dbReference type="PROSITE-ProRule" id="PRU00409"/>
    </source>
</evidence>
<dbReference type="Gene3D" id="3.30.470.20">
    <property type="entry name" value="ATP-grasp fold, B domain"/>
    <property type="match status" value="1"/>
</dbReference>
<dbReference type="Pfam" id="PF02786">
    <property type="entry name" value="CPSase_L_D2"/>
    <property type="match status" value="1"/>
</dbReference>
<dbReference type="PROSITE" id="PS00867">
    <property type="entry name" value="CPSASE_2"/>
    <property type="match status" value="1"/>
</dbReference>
<evidence type="ECO:0000313" key="20">
    <source>
        <dbReference type="EMBL" id="CUG87691.1"/>
    </source>
</evidence>
<feature type="domain" description="CoA carboxyltransferase N-terminal" evidence="18">
    <location>
        <begin position="1475"/>
        <end position="1831"/>
    </location>
</feature>
<evidence type="ECO:0000256" key="5">
    <source>
        <dbReference type="ARBA" id="ARBA00022741"/>
    </source>
</evidence>
<dbReference type="FunFam" id="2.40.50.100:FF:000005">
    <property type="entry name" value="Acetyl-CoA carboxylase 1"/>
    <property type="match status" value="1"/>
</dbReference>
<dbReference type="PROSITE" id="PS50980">
    <property type="entry name" value="COA_CT_NTER"/>
    <property type="match status" value="1"/>
</dbReference>
<comment type="catalytic activity">
    <reaction evidence="13">
        <text>N(6)-biotinyl-L-lysyl-[protein] + hydrogencarbonate + ATP = N(6)-carboxybiotinyl-L-lysyl-[protein] + ADP + phosphate + H(+)</text>
        <dbReference type="Rhea" id="RHEA:13501"/>
        <dbReference type="Rhea" id="RHEA-COMP:10505"/>
        <dbReference type="Rhea" id="RHEA-COMP:10506"/>
        <dbReference type="ChEBI" id="CHEBI:15378"/>
        <dbReference type="ChEBI" id="CHEBI:17544"/>
        <dbReference type="ChEBI" id="CHEBI:30616"/>
        <dbReference type="ChEBI" id="CHEBI:43474"/>
        <dbReference type="ChEBI" id="CHEBI:83144"/>
        <dbReference type="ChEBI" id="CHEBI:83145"/>
        <dbReference type="ChEBI" id="CHEBI:456216"/>
        <dbReference type="EC" id="6.3.4.14"/>
    </reaction>
</comment>
<feature type="domain" description="ATP-grasp" evidence="16">
    <location>
        <begin position="182"/>
        <end position="374"/>
    </location>
</feature>
<evidence type="ECO:0000256" key="4">
    <source>
        <dbReference type="ARBA" id="ARBA00022598"/>
    </source>
</evidence>
<dbReference type="InterPro" id="IPR005482">
    <property type="entry name" value="Biotin_COase_C"/>
</dbReference>
<dbReference type="PROSITE" id="PS50975">
    <property type="entry name" value="ATP_GRASP"/>
    <property type="match status" value="1"/>
</dbReference>
<sequence length="2258" mass="249386">MSSPMKRSKSTVPSFADAKSFMAHLGATREVRKVLIANNGLAAVKGIRSLHQWFYDHVGEEEAVQICVMASPEDMKANAEFVHMSDQHVEVPGGSNANNYANVDLIMSTALQQHCDAVYPGWGHASENPALPRECVKSQRVAFLGPSEKAMFALGDKIASTIIAQSNGVPTVPWSGDAIRLEPGEFDIDPSVYEQSYVRTAEECQAVCQRIGFPVMIKASEGGGGKGIRRVLCADEVRMMFEAVQEEVKGCHIFVMRMLENVRHLEVQLLADAYGNCIAVRTRDCSVQRRHQKIIEEGPVVGVDAEMVEAMEAAAIRLAIAVGYVGLGTVEYMYDKNTSTFSFLELNPRIQVEHPVSELISGVNLPAALLCVGMGVRLDRIPEVRTFYGEFPYETSEIDFTTRRSLPPRCHAIAVRITAEDVDEAFRPTTGTIDEISFRNSKECWGYFSVSSGGAVHQFADSQFGHIFSTGETREDARRGMVLALRGICVRGEIRTSTAYVLELLERQEFRDCDVSTAWLDGLIAKRMKEKPDSQTIYPALLAAAVIRMKRFEDNNVDKYISFLQAGHTPSVDYLSNFLTETFVVHSQKYIVEVGKLNPNEYCVGLNGSVVTVPCRVLNTGGLQLTISGRTVVAYGEEEPTSLRVTIQGKATTFTGDVDPTKLRSSVPGRLVRFLIPDGGYVQENAVYAEVEVMKMILPLRSAVSGTMQLRATAGCTVSIGRLLAEVVPEDASKIKRPEDNTEPWPEALMHHQPGSPASPQGNSSPVGGEQRLDAVQRARQSLDALWSMMTGYHVPTLLDLRERTQRAISALPSIALSSVNLRSLNRPYLSEAALAAANTPVDKLKAAYVSLVEEFLRVEKRFDTTNRQDAISAMREEGLEAAAIYHIDFAHHHTHRHEVLRTLLEYLETNRMLMVACEEMLNELSSLSSSNYGLVLLKARYLVRQCGLPSFEERKADLARQLEQGSVETLMKGSYGFDLMCAVMFDQHAPHLAQLAVELFIRRAHFGVNILDAIDIYSPTSLPAAASAWFASYHFTTLGEEHEPLQQQLHDQSSSAAAVDPVRSFAADPTDGNGFVAVFRDDAQAQACLPLFLDTITRDTAKNSSAMATIFFAVRQDTTSVAMAETCARLISAIKEQTLSRTSVTLLTFLVHGVNGGPYIYTYRRSTNFDEDVLYRNVVPTSARRLELSRLQNYTLVKYPTPHRQVHVYYAQPVKRSGAVLPVEHRLFVRMFVSPRDLGVAPWSCISEVEASHAMSLCITAMEFARSDKKFAATAFNHFFIHMVELSVDASTMLPFFKKLADTYRKKLFSLGVREAEIKFKVKTDAGFVPFRVHIQNHTGVAMILRCYAETTRNGEVFLRRIETREDVELTTTHLRQPSLSESGIHSAMSGDDLTSSPLRVSASLAPLSRHSSLQCVVSETYRVAKTEEKLVALRRLLPPRTIEPFQVSNDSFGRHTDPNALKEAEHGEVHLGPYPILPAKQIKRLLANSTRTTYVHDWMVIFEVALRHQWKELVEARGLPKDIVPPHLIQPSQLHVDKKTKQLTLQCTDTIPCGMVVWVVEYYPPTYASISDEVEAGGATTAFSRRIVVVANDITFQSGSFAVPEDVAFKLASDFARSEGLPFVYLSANSGARLGLCTQVKDKFRVSLSNDTIEYLYLTPADHTALTNANIALNVERMVVPVSNSGNATEEVRFKILDIVGAPDEFLGVENLQGSALIAGHMSLNYATIPTISVATGRTVGIGAYLVRLGRRVVQTTSSPIILTGAGALNRLLGKEVYSDNCQLGGHTIMVPNGVTHWEAKNDLNAVHTVLKWLNYVPEVVTARGDNGSQTPKDSPLSLRTRSFANHTPRQASVPWKRLTFPHLDPTDRDVTFLPGRDESYDPRFLVTGNPAQGTKGLFDEGSWMETLSGWAKTVVAGRAALGGIPCGVILVETRITKKFDPADPADPSSTSTFISQAGQVWFPDSARKTADALEDFHKERLPCFILANWRGFSGGMRDMYDEVLKFGASIVDNLRVYDSPVFIYIPPFGELRGGAWVVVDPVINHRGVVEMYCDTTARGGILEPAGVVEIKFREADVRALIRRNDPAVAAALTANDANEVKRLESRLLPLYNDVAVQFADLHDTPGRMKAKKCIIDVIPWKDARRLFSAKLERKLKEIQVAQQLVERSVSASLVEALDWIAQALEKRKIVSDADIMSWLNSQELEGLIGQSADAIATDTLRKTLLAAAQSKDIATALADPAVRKAIEAALRGDAA</sequence>
<dbReference type="Pfam" id="PF01039">
    <property type="entry name" value="Carboxyl_trans"/>
    <property type="match status" value="1"/>
</dbReference>
<dbReference type="FunFam" id="3.30.1490.20:FF:000003">
    <property type="entry name" value="acetyl-CoA carboxylase isoform X1"/>
    <property type="match status" value="1"/>
</dbReference>
<dbReference type="OrthoDB" id="244565at2759"/>
<evidence type="ECO:0000256" key="15">
    <source>
        <dbReference type="SAM" id="MobiDB-lite"/>
    </source>
</evidence>
<dbReference type="Pfam" id="PF00289">
    <property type="entry name" value="Biotin_carb_N"/>
    <property type="match status" value="1"/>
</dbReference>
<dbReference type="InterPro" id="IPR011763">
    <property type="entry name" value="COA_CT_C"/>
</dbReference>
<dbReference type="InterPro" id="IPR016185">
    <property type="entry name" value="PreATP-grasp_dom_sf"/>
</dbReference>
<dbReference type="GO" id="GO:0004075">
    <property type="term" value="F:biotin carboxylase activity"/>
    <property type="evidence" value="ECO:0007669"/>
    <property type="project" value="UniProtKB-EC"/>
</dbReference>
<dbReference type="Gene3D" id="2.40.50.100">
    <property type="match status" value="1"/>
</dbReference>
<keyword evidence="7 14" id="KW-0067">ATP-binding</keyword>
<evidence type="ECO:0000259" key="18">
    <source>
        <dbReference type="PROSITE" id="PS50980"/>
    </source>
</evidence>
<keyword evidence="3" id="KW-0444">Lipid biosynthesis</keyword>
<name>A0A0S4J8F9_BODSA</name>
<dbReference type="InterPro" id="IPR005481">
    <property type="entry name" value="BC-like_N"/>
</dbReference>
<dbReference type="SUPFAM" id="SSF51246">
    <property type="entry name" value="Rudiment single hybrid motif"/>
    <property type="match status" value="1"/>
</dbReference>
<comment type="catalytic activity">
    <reaction evidence="12">
        <text>hydrogencarbonate + acetyl-CoA + ATP = malonyl-CoA + ADP + phosphate + H(+)</text>
        <dbReference type="Rhea" id="RHEA:11308"/>
        <dbReference type="ChEBI" id="CHEBI:15378"/>
        <dbReference type="ChEBI" id="CHEBI:17544"/>
        <dbReference type="ChEBI" id="CHEBI:30616"/>
        <dbReference type="ChEBI" id="CHEBI:43474"/>
        <dbReference type="ChEBI" id="CHEBI:57288"/>
        <dbReference type="ChEBI" id="CHEBI:57384"/>
        <dbReference type="ChEBI" id="CHEBI:456216"/>
        <dbReference type="EC" id="6.4.1.2"/>
    </reaction>
</comment>
<dbReference type="InterPro" id="IPR013815">
    <property type="entry name" value="ATP_grasp_subdomain_1"/>
</dbReference>
<feature type="compositionally biased region" description="Polar residues" evidence="15">
    <location>
        <begin position="756"/>
        <end position="766"/>
    </location>
</feature>
<gene>
    <name evidence="20" type="ORF">BSAL_11470</name>
</gene>
<comment type="pathway">
    <text evidence="2">Lipid metabolism; malonyl-CoA biosynthesis; malonyl-CoA from acetyl-CoA: step 1/1.</text>
</comment>
<dbReference type="InterPro" id="IPR049076">
    <property type="entry name" value="ACCA"/>
</dbReference>
<dbReference type="SUPFAM" id="SSF52440">
    <property type="entry name" value="PreATP-grasp domain"/>
    <property type="match status" value="1"/>
</dbReference>
<protein>
    <submittedName>
        <fullName evidence="20">Acetylcarboxylase, putative</fullName>
    </submittedName>
</protein>
<dbReference type="Gene3D" id="3.90.1770.10">
    <property type="entry name" value="PreATP-grasp domain"/>
    <property type="match status" value="1"/>
</dbReference>
<dbReference type="Pfam" id="PF08326">
    <property type="entry name" value="ACC_central"/>
    <property type="match status" value="1"/>
</dbReference>
<evidence type="ECO:0000256" key="6">
    <source>
        <dbReference type="ARBA" id="ARBA00022832"/>
    </source>
</evidence>
<evidence type="ECO:0000256" key="2">
    <source>
        <dbReference type="ARBA" id="ARBA00004956"/>
    </source>
</evidence>
<dbReference type="EMBL" id="CYKH01001573">
    <property type="protein sequence ID" value="CUG87691.1"/>
    <property type="molecule type" value="Genomic_DNA"/>
</dbReference>
<dbReference type="InterPro" id="IPR011054">
    <property type="entry name" value="Rudment_hybrid_motif"/>
</dbReference>
<dbReference type="InterPro" id="IPR034733">
    <property type="entry name" value="AcCoA_carboxyl_beta"/>
</dbReference>
<evidence type="ECO:0000256" key="1">
    <source>
        <dbReference type="ARBA" id="ARBA00001953"/>
    </source>
</evidence>
<dbReference type="Pfam" id="PF02785">
    <property type="entry name" value="Biotin_carb_C"/>
    <property type="match status" value="1"/>
</dbReference>
<dbReference type="PANTHER" id="PTHR45728:SF3">
    <property type="entry name" value="ACETYL-COA CARBOXYLASE"/>
    <property type="match status" value="1"/>
</dbReference>
<keyword evidence="8" id="KW-0443">Lipid metabolism</keyword>
<evidence type="ECO:0000259" key="16">
    <source>
        <dbReference type="PROSITE" id="PS50975"/>
    </source>
</evidence>
<dbReference type="InterPro" id="IPR011764">
    <property type="entry name" value="Biotin_carboxylation_dom"/>
</dbReference>
<evidence type="ECO:0000256" key="11">
    <source>
        <dbReference type="ARBA" id="ARBA00023268"/>
    </source>
</evidence>
<dbReference type="InterPro" id="IPR029045">
    <property type="entry name" value="ClpP/crotonase-like_dom_sf"/>
</dbReference>
<dbReference type="SUPFAM" id="SSF51230">
    <property type="entry name" value="Single hybrid motif"/>
    <property type="match status" value="1"/>
</dbReference>
<organism evidence="20 21">
    <name type="scientific">Bodo saltans</name>
    <name type="common">Flagellated protozoan</name>
    <dbReference type="NCBI Taxonomy" id="75058"/>
    <lineage>
        <taxon>Eukaryota</taxon>
        <taxon>Discoba</taxon>
        <taxon>Euglenozoa</taxon>
        <taxon>Kinetoplastea</taxon>
        <taxon>Metakinetoplastina</taxon>
        <taxon>Eubodonida</taxon>
        <taxon>Bodonidae</taxon>
        <taxon>Bodo</taxon>
    </lineage>
</organism>
<dbReference type="GO" id="GO:0003989">
    <property type="term" value="F:acetyl-CoA carboxylase activity"/>
    <property type="evidence" value="ECO:0007669"/>
    <property type="project" value="UniProtKB-EC"/>
</dbReference>
<dbReference type="PANTHER" id="PTHR45728">
    <property type="entry name" value="ACETYL-COA CARBOXYLASE, ISOFORM A"/>
    <property type="match status" value="1"/>
</dbReference>
<dbReference type="SUPFAM" id="SSF52096">
    <property type="entry name" value="ClpP/crotonase"/>
    <property type="match status" value="2"/>
</dbReference>
<dbReference type="Gene3D" id="3.90.226.10">
    <property type="entry name" value="2-enoyl-CoA Hydratase, Chain A, domain 1"/>
    <property type="match status" value="2"/>
</dbReference>
<comment type="cofactor">
    <cofactor evidence="1">
        <name>biotin</name>
        <dbReference type="ChEBI" id="CHEBI:57586"/>
    </cofactor>
</comment>
<dbReference type="PROSITE" id="PS00866">
    <property type="entry name" value="CPSASE_1"/>
    <property type="match status" value="1"/>
</dbReference>
<dbReference type="Gene3D" id="3.30.1490.20">
    <property type="entry name" value="ATP-grasp fold, A domain"/>
    <property type="match status" value="1"/>
</dbReference>
<dbReference type="InterPro" id="IPR049074">
    <property type="entry name" value="ACCA_BT"/>
</dbReference>
<dbReference type="InterPro" id="IPR013537">
    <property type="entry name" value="AcCoA_COase_cen"/>
</dbReference>
<keyword evidence="10" id="KW-0092">Biotin</keyword>
<keyword evidence="11" id="KW-0511">Multifunctional enzyme</keyword>
<evidence type="ECO:0000313" key="21">
    <source>
        <dbReference type="Proteomes" id="UP000051952"/>
    </source>
</evidence>
<dbReference type="Proteomes" id="UP000051952">
    <property type="component" value="Unassembled WGS sequence"/>
</dbReference>
<dbReference type="InterPro" id="IPR011762">
    <property type="entry name" value="COA_CT_N"/>
</dbReference>
<dbReference type="VEuPathDB" id="TriTrypDB:BSAL_11470"/>
<accession>A0A0S4J8F9</accession>
<dbReference type="SMART" id="SM00878">
    <property type="entry name" value="Biotin_carb_C"/>
    <property type="match status" value="1"/>
</dbReference>
<evidence type="ECO:0000256" key="7">
    <source>
        <dbReference type="ARBA" id="ARBA00022840"/>
    </source>
</evidence>
<feature type="domain" description="CoA carboxyltransferase C-terminal" evidence="19">
    <location>
        <begin position="1868"/>
        <end position="2160"/>
    </location>
</feature>
<evidence type="ECO:0000259" key="19">
    <source>
        <dbReference type="PROSITE" id="PS50989"/>
    </source>
</evidence>
<dbReference type="OMA" id="PTPKGHC"/>
<dbReference type="InterPro" id="IPR000089">
    <property type="entry name" value="Biotin_lipoyl"/>
</dbReference>
<evidence type="ECO:0000259" key="17">
    <source>
        <dbReference type="PROSITE" id="PS50979"/>
    </source>
</evidence>
<dbReference type="PROSITE" id="PS50989">
    <property type="entry name" value="COA_CT_CTER"/>
    <property type="match status" value="1"/>
</dbReference>
<dbReference type="GO" id="GO:2001295">
    <property type="term" value="P:malonyl-CoA biosynthetic process"/>
    <property type="evidence" value="ECO:0007669"/>
    <property type="project" value="UniProtKB-UniPathway"/>
</dbReference>
<dbReference type="InterPro" id="IPR005479">
    <property type="entry name" value="CPAse_ATP-bd"/>
</dbReference>
<dbReference type="GO" id="GO:0005524">
    <property type="term" value="F:ATP binding"/>
    <property type="evidence" value="ECO:0007669"/>
    <property type="project" value="UniProtKB-UniRule"/>
</dbReference>
<feature type="compositionally biased region" description="Basic and acidic residues" evidence="15">
    <location>
        <begin position="731"/>
        <end position="740"/>
    </location>
</feature>
<keyword evidence="9" id="KW-0275">Fatty acid biosynthesis</keyword>
<keyword evidence="5 14" id="KW-0547">Nucleotide-binding</keyword>
<dbReference type="Gene3D" id="3.40.50.20">
    <property type="match status" value="1"/>
</dbReference>
<dbReference type="Pfam" id="PF21385">
    <property type="entry name" value="ACCA_BT"/>
    <property type="match status" value="1"/>
</dbReference>
<keyword evidence="6" id="KW-0276">Fatty acid metabolism</keyword>
<feature type="domain" description="Biotin carboxylation" evidence="17">
    <location>
        <begin position="30"/>
        <end position="525"/>
    </location>
</feature>
<dbReference type="CDD" id="cd06850">
    <property type="entry name" value="biotinyl_domain"/>
    <property type="match status" value="1"/>
</dbReference>
<evidence type="ECO:0000256" key="12">
    <source>
        <dbReference type="ARBA" id="ARBA00048065"/>
    </source>
</evidence>
<dbReference type="GO" id="GO:0046872">
    <property type="term" value="F:metal ion binding"/>
    <property type="evidence" value="ECO:0007669"/>
    <property type="project" value="InterPro"/>
</dbReference>
<dbReference type="SUPFAM" id="SSF56059">
    <property type="entry name" value="Glutathione synthetase ATP-binding domain-like"/>
    <property type="match status" value="1"/>
</dbReference>
<proteinExistence type="predicted"/>
<reference evidence="21" key="1">
    <citation type="submission" date="2015-09" db="EMBL/GenBank/DDBJ databases">
        <authorList>
            <consortium name="Pathogen Informatics"/>
        </authorList>
    </citation>
    <scope>NUCLEOTIDE SEQUENCE [LARGE SCALE GENOMIC DNA]</scope>
    <source>
        <strain evidence="21">Lake Konstanz</strain>
    </source>
</reference>
<keyword evidence="4" id="KW-0436">Ligase</keyword>
<dbReference type="Gene3D" id="2.40.460.10">
    <property type="entry name" value="Biotin dependent carboxylase carboxyltransferase"/>
    <property type="match status" value="1"/>
</dbReference>
<evidence type="ECO:0000256" key="3">
    <source>
        <dbReference type="ARBA" id="ARBA00022516"/>
    </source>
</evidence>
<dbReference type="InterPro" id="IPR011761">
    <property type="entry name" value="ATP-grasp"/>
</dbReference>
<dbReference type="Pfam" id="PF00364">
    <property type="entry name" value="Biotin_lipoyl"/>
    <property type="match status" value="1"/>
</dbReference>
<feature type="region of interest" description="Disordered" evidence="15">
    <location>
        <begin position="731"/>
        <end position="769"/>
    </location>
</feature>
<evidence type="ECO:0000256" key="9">
    <source>
        <dbReference type="ARBA" id="ARBA00023160"/>
    </source>
</evidence>
<evidence type="ECO:0000256" key="8">
    <source>
        <dbReference type="ARBA" id="ARBA00023098"/>
    </source>
</evidence>
<evidence type="ECO:0000256" key="10">
    <source>
        <dbReference type="ARBA" id="ARBA00023267"/>
    </source>
</evidence>
<dbReference type="GO" id="GO:0006633">
    <property type="term" value="P:fatty acid biosynthetic process"/>
    <property type="evidence" value="ECO:0007669"/>
    <property type="project" value="UniProtKB-KW"/>
</dbReference>
<evidence type="ECO:0000256" key="13">
    <source>
        <dbReference type="ARBA" id="ARBA00048600"/>
    </source>
</evidence>
<keyword evidence="21" id="KW-1185">Reference proteome</keyword>
<dbReference type="InterPro" id="IPR011053">
    <property type="entry name" value="Single_hybrid_motif"/>
</dbReference>